<dbReference type="EMBL" id="MVHT01000162">
    <property type="protein sequence ID" value="ORA91518.1"/>
    <property type="molecule type" value="Genomic_DNA"/>
</dbReference>
<protein>
    <submittedName>
        <fullName evidence="1">Uncharacterized protein</fullName>
    </submittedName>
</protein>
<proteinExistence type="predicted"/>
<gene>
    <name evidence="1" type="ORF">BST27_29480</name>
</gene>
<keyword evidence="2" id="KW-1185">Reference proteome</keyword>
<organism evidence="1 2">
    <name type="scientific">Mycobacterium intermedium</name>
    <dbReference type="NCBI Taxonomy" id="28445"/>
    <lineage>
        <taxon>Bacteria</taxon>
        <taxon>Bacillati</taxon>
        <taxon>Actinomycetota</taxon>
        <taxon>Actinomycetes</taxon>
        <taxon>Mycobacteriales</taxon>
        <taxon>Mycobacteriaceae</taxon>
        <taxon>Mycobacterium</taxon>
        <taxon>Mycobacterium simiae complex</taxon>
    </lineage>
</organism>
<evidence type="ECO:0000313" key="1">
    <source>
        <dbReference type="EMBL" id="ORA91518.1"/>
    </source>
</evidence>
<sequence>MNCDYPHEEWQAGTDLYDTIRLIRAQLPIGETFEGVPWCTEDRTAPSMPVWIWRGGPHTAEIDIGVDDLGDGYGHVTIEIPGADRVYGCRH</sequence>
<name>A0A1E3S1L8_MYCIE</name>
<dbReference type="AlphaFoldDB" id="A0A1E3S1L8"/>
<dbReference type="RefSeq" id="WP_069422603.1">
    <property type="nucleotide sequence ID" value="NZ_CBCRZH010000164.1"/>
</dbReference>
<reference evidence="1 2" key="1">
    <citation type="submission" date="2017-02" db="EMBL/GenBank/DDBJ databases">
        <title>The new phylogeny of genus Mycobacterium.</title>
        <authorList>
            <person name="Tortoli E."/>
            <person name="Trovato A."/>
            <person name="Cirillo D.M."/>
        </authorList>
    </citation>
    <scope>NUCLEOTIDE SEQUENCE [LARGE SCALE GENOMIC DNA]</scope>
    <source>
        <strain evidence="1 2">DSM 44049</strain>
    </source>
</reference>
<comment type="caution">
    <text evidence="1">The sequence shown here is derived from an EMBL/GenBank/DDBJ whole genome shotgun (WGS) entry which is preliminary data.</text>
</comment>
<dbReference type="Proteomes" id="UP000192739">
    <property type="component" value="Unassembled WGS sequence"/>
</dbReference>
<evidence type="ECO:0000313" key="2">
    <source>
        <dbReference type="Proteomes" id="UP000192739"/>
    </source>
</evidence>
<accession>A0A1E3S1L8</accession>